<evidence type="ECO:0000313" key="2">
    <source>
        <dbReference type="Proteomes" id="UP000749646"/>
    </source>
</evidence>
<sequence>PLAHMVISQRRRFSLHSLVSTRKKDLNPKTILSGMFALRWTRTSLRTTYPSSRC</sequence>
<name>A0A9P6IJY8_9FUNG</name>
<keyword evidence="2" id="KW-1185">Reference proteome</keyword>
<accession>A0A9P6IJY8</accession>
<reference evidence="1" key="1">
    <citation type="journal article" date="2020" name="Fungal Divers.">
        <title>Resolving the Mortierellaceae phylogeny through synthesis of multi-gene phylogenetics and phylogenomics.</title>
        <authorList>
            <person name="Vandepol N."/>
            <person name="Liber J."/>
            <person name="Desiro A."/>
            <person name="Na H."/>
            <person name="Kennedy M."/>
            <person name="Barry K."/>
            <person name="Grigoriev I.V."/>
            <person name="Miller A.N."/>
            <person name="O'Donnell K."/>
            <person name="Stajich J.E."/>
            <person name="Bonito G."/>
        </authorList>
    </citation>
    <scope>NUCLEOTIDE SEQUENCE</scope>
    <source>
        <strain evidence="1">MES-2147</strain>
    </source>
</reference>
<dbReference type="Proteomes" id="UP000749646">
    <property type="component" value="Unassembled WGS sequence"/>
</dbReference>
<organism evidence="1 2">
    <name type="scientific">Modicella reniformis</name>
    <dbReference type="NCBI Taxonomy" id="1440133"/>
    <lineage>
        <taxon>Eukaryota</taxon>
        <taxon>Fungi</taxon>
        <taxon>Fungi incertae sedis</taxon>
        <taxon>Mucoromycota</taxon>
        <taxon>Mortierellomycotina</taxon>
        <taxon>Mortierellomycetes</taxon>
        <taxon>Mortierellales</taxon>
        <taxon>Mortierellaceae</taxon>
        <taxon>Modicella</taxon>
    </lineage>
</organism>
<feature type="non-terminal residue" evidence="1">
    <location>
        <position position="54"/>
    </location>
</feature>
<comment type="caution">
    <text evidence="1">The sequence shown here is derived from an EMBL/GenBank/DDBJ whole genome shotgun (WGS) entry which is preliminary data.</text>
</comment>
<feature type="non-terminal residue" evidence="1">
    <location>
        <position position="1"/>
    </location>
</feature>
<evidence type="ECO:0000313" key="1">
    <source>
        <dbReference type="EMBL" id="KAF9930970.1"/>
    </source>
</evidence>
<dbReference type="AlphaFoldDB" id="A0A9P6IJY8"/>
<gene>
    <name evidence="1" type="ORF">BGZ65_005094</name>
</gene>
<protein>
    <submittedName>
        <fullName evidence="1">Uncharacterized protein</fullName>
    </submittedName>
</protein>
<dbReference type="EMBL" id="JAAAHW010010083">
    <property type="protein sequence ID" value="KAF9930970.1"/>
    <property type="molecule type" value="Genomic_DNA"/>
</dbReference>
<proteinExistence type="predicted"/>